<dbReference type="Proteomes" id="UP000186851">
    <property type="component" value="Chromosome"/>
</dbReference>
<dbReference type="EMBL" id="CP091871">
    <property type="protein sequence ID" value="WEU40525.1"/>
    <property type="molecule type" value="Genomic_DNA"/>
</dbReference>
<accession>A0AAF0IBL8</accession>
<reference evidence="1" key="1">
    <citation type="journal article" date="2017" name="Nature">
        <title>Asgard archaea illuminate the origin of eukaryotic cellular complexity.</title>
        <authorList>
            <person name="Zaremba-Niedzwiedzka K."/>
            <person name="Caceres E.F."/>
            <person name="Saw J.H."/>
            <person name="Backstrom D."/>
            <person name="Juzokaite L."/>
            <person name="Vancaester E."/>
            <person name="Seitz K.W."/>
            <person name="Anantharaman K."/>
            <person name="Starnawski P."/>
            <person name="Kjeldsen K.U."/>
            <person name="Scott M.B."/>
            <person name="Nunoura T."/>
            <person name="Banfield J.F."/>
            <person name="Schramm A."/>
            <person name="Baker B.J."/>
            <person name="Spang A."/>
            <person name="Ettema T.J.G."/>
        </authorList>
    </citation>
    <scope>NUCLEOTIDE SEQUENCE</scope>
    <source>
        <strain evidence="1">LCB_4</strain>
    </source>
</reference>
<sequence>MIKKKIIIYGLSMTGKTSFIKTVLSKNKFKGNINPTILIDIKKASEKKY</sequence>
<protein>
    <submittedName>
        <fullName evidence="1">Uncharacterized protein</fullName>
    </submittedName>
</protein>
<reference evidence="1" key="2">
    <citation type="journal article" date="2022" name="Nat. Microbiol.">
        <title>A closed Candidatus Odinarchaeum chromosome exposes Asgard archaeal viruses.</title>
        <authorList>
            <person name="Tamarit D."/>
            <person name="Caceres E.F."/>
            <person name="Krupovic M."/>
            <person name="Nijland R."/>
            <person name="Eme L."/>
            <person name="Robinson N.P."/>
            <person name="Ettema T.J.G."/>
        </authorList>
    </citation>
    <scope>NUCLEOTIDE SEQUENCE</scope>
    <source>
        <strain evidence="1">LCB_4</strain>
    </source>
</reference>
<dbReference type="AlphaFoldDB" id="A0AAF0IBL8"/>
<dbReference type="InterPro" id="IPR027417">
    <property type="entry name" value="P-loop_NTPase"/>
</dbReference>
<evidence type="ECO:0000313" key="2">
    <source>
        <dbReference type="Proteomes" id="UP000186851"/>
    </source>
</evidence>
<name>A0AAF0IBL8_ODILC</name>
<gene>
    <name evidence="1" type="ORF">OdinLCB4_000935</name>
</gene>
<proteinExistence type="predicted"/>
<organism evidence="1 2">
    <name type="scientific">Odinarchaeota yellowstonii (strain LCB_4)</name>
    <dbReference type="NCBI Taxonomy" id="1841599"/>
    <lineage>
        <taxon>Archaea</taxon>
        <taxon>Promethearchaeati</taxon>
        <taxon>Candidatus Odinarchaeota</taxon>
        <taxon>Candidatus Odinarchaeia</taxon>
        <taxon>Candidatus Odinarchaeales</taxon>
        <taxon>Candidatus Odinarchaeaceae</taxon>
        <taxon>Candidatus Odinarchaeum</taxon>
    </lineage>
</organism>
<dbReference type="Gene3D" id="3.40.50.300">
    <property type="entry name" value="P-loop containing nucleotide triphosphate hydrolases"/>
    <property type="match status" value="1"/>
</dbReference>
<evidence type="ECO:0000313" key="1">
    <source>
        <dbReference type="EMBL" id="WEU40525.1"/>
    </source>
</evidence>
<dbReference type="SUPFAM" id="SSF52540">
    <property type="entry name" value="P-loop containing nucleoside triphosphate hydrolases"/>
    <property type="match status" value="1"/>
</dbReference>
<dbReference type="KEGG" id="oyw:OdinLCB4_000935"/>